<name>A0A4U0W2S7_9PEZI</name>
<evidence type="ECO:0000256" key="4">
    <source>
        <dbReference type="ARBA" id="ARBA00023136"/>
    </source>
</evidence>
<dbReference type="EMBL" id="NAJN01002167">
    <property type="protein sequence ID" value="TKA56541.1"/>
    <property type="molecule type" value="Genomic_DNA"/>
</dbReference>
<feature type="transmembrane region" description="Helical" evidence="6">
    <location>
        <begin position="802"/>
        <end position="823"/>
    </location>
</feature>
<dbReference type="Proteomes" id="UP000308768">
    <property type="component" value="Unassembled WGS sequence"/>
</dbReference>
<gene>
    <name evidence="7" type="ORF">B0A49_11838</name>
</gene>
<evidence type="ECO:0000256" key="5">
    <source>
        <dbReference type="SAM" id="MobiDB-lite"/>
    </source>
</evidence>
<dbReference type="InterPro" id="IPR007271">
    <property type="entry name" value="Nuc_sug_transpt"/>
</dbReference>
<dbReference type="GO" id="GO:0000139">
    <property type="term" value="C:Golgi membrane"/>
    <property type="evidence" value="ECO:0007669"/>
    <property type="project" value="InterPro"/>
</dbReference>
<dbReference type="AlphaFoldDB" id="A0A4U0W2S7"/>
<protein>
    <submittedName>
        <fullName evidence="7">Uncharacterized protein</fullName>
    </submittedName>
</protein>
<comment type="subcellular location">
    <subcellularLocation>
        <location evidence="1">Membrane</location>
        <topology evidence="1">Multi-pass membrane protein</topology>
    </subcellularLocation>
</comment>
<evidence type="ECO:0000256" key="3">
    <source>
        <dbReference type="ARBA" id="ARBA00022989"/>
    </source>
</evidence>
<reference evidence="7 8" key="1">
    <citation type="submission" date="2017-03" db="EMBL/GenBank/DDBJ databases">
        <title>Genomes of endolithic fungi from Antarctica.</title>
        <authorList>
            <person name="Coleine C."/>
            <person name="Masonjones S."/>
            <person name="Stajich J.E."/>
        </authorList>
    </citation>
    <scope>NUCLEOTIDE SEQUENCE [LARGE SCALE GENOMIC DNA]</scope>
    <source>
        <strain evidence="7 8">CCFEE 5187</strain>
    </source>
</reference>
<feature type="transmembrane region" description="Helical" evidence="6">
    <location>
        <begin position="909"/>
        <end position="930"/>
    </location>
</feature>
<dbReference type="InterPro" id="IPR037185">
    <property type="entry name" value="EmrE-like"/>
</dbReference>
<evidence type="ECO:0000256" key="1">
    <source>
        <dbReference type="ARBA" id="ARBA00004141"/>
    </source>
</evidence>
<feature type="non-terminal residue" evidence="7">
    <location>
        <position position="944"/>
    </location>
</feature>
<dbReference type="STRING" id="331657.A0A4U0W2S7"/>
<dbReference type="Pfam" id="PF04142">
    <property type="entry name" value="Nuc_sug_transp"/>
    <property type="match status" value="1"/>
</dbReference>
<dbReference type="SUPFAM" id="SSF103481">
    <property type="entry name" value="Multidrug resistance efflux transporter EmrE"/>
    <property type="match status" value="1"/>
</dbReference>
<dbReference type="PANTHER" id="PTHR10231">
    <property type="entry name" value="NUCLEOTIDE-SUGAR TRANSMEMBRANE TRANSPORTER"/>
    <property type="match status" value="1"/>
</dbReference>
<keyword evidence="8" id="KW-1185">Reference proteome</keyword>
<evidence type="ECO:0000313" key="7">
    <source>
        <dbReference type="EMBL" id="TKA56541.1"/>
    </source>
</evidence>
<evidence type="ECO:0000313" key="8">
    <source>
        <dbReference type="Proteomes" id="UP000308768"/>
    </source>
</evidence>
<proteinExistence type="predicted"/>
<feature type="transmembrane region" description="Helical" evidence="6">
    <location>
        <begin position="195"/>
        <end position="216"/>
    </location>
</feature>
<comment type="caution">
    <text evidence="7">The sequence shown here is derived from an EMBL/GenBank/DDBJ whole genome shotgun (WGS) entry which is preliminary data.</text>
</comment>
<sequence length="944" mass="104449">MSNRRIDHMDMLDHHSIGASLEDFERAEQRTRSPAFGMPSQYSAFRSESELSEELDQSYSPPAWRKAGSGWYNHQQFANTPSQSRETSPQYESAGEGEPTAVFPGPAQIPLPGSPLKGRSPSPSPEPPYPRGDEFFTSTFGGQVGKDREQVRVAAENPNNYIRFATRIEMQHRTEPFEAVISFVRKQFDRVTRSPLSTISATIILFLAIATFRILFQPPSPGPVPDLIKVAGVAKNFEPLIYYSEHGLKQIGDLQETSVAVWDLGESVRNTNMTSAPIIVQELDDLSEAMKTLAMELTKFFARIDGDVDSILLVMEWAKRELVQLNSLPVTSFSSLSHNVQSILSYTGVLETASGTPTSVGRVVADIFGQTTVQRTKRGLHRTFIEFLAVLEEAIEGELTYSTTLFRLFEDIDQRFLNLQRTVVRESDTQEREEAAILSSLWNQVIGGNANALRKFEKNKQLLHDVRDKTKQNKWVLIAHNGRLSQLKANLEILRQMLVSPLVRGATGGRGGSMLSLEEQIRGLDSTYEHLKVSRERQRTKMLESMYAATPRRINIGRSGDGSHFKIPHSYLYALHLLLAECELRRITAERRLILRIQIMHYSRIMPLVGGQRYFTSTAVFLNEVIKLAISLTMALYDISANLPSSSTATALFSSLSSAVFTGDSWKLAIPAMLYTLQNSLQYVAISNLDAATFQVTYQLKILTTALFSVTMLGRTLSTRKWLSLVLLMIGVAIVQIPSGPDATSIPTLKELKDGQADLHLPRSLEELRDLGSLAAAQLTKRSATYEGIDEDFAAANPQFNASIGLAAVIVACILSGLAGVYFEKVVKDKTTASTPNVSVWVRNVQLSFYSLFPALFIGVIFKDGENIAKSGFFVGYNWVVWAAIAMQATGGVVVALVVNYADNIAKNFATSISIVISFLASVWFFGATIQTNVSSTLSPTSLA</sequence>
<organism evidence="7 8">
    <name type="scientific">Cryomyces minteri</name>
    <dbReference type="NCBI Taxonomy" id="331657"/>
    <lineage>
        <taxon>Eukaryota</taxon>
        <taxon>Fungi</taxon>
        <taxon>Dikarya</taxon>
        <taxon>Ascomycota</taxon>
        <taxon>Pezizomycotina</taxon>
        <taxon>Dothideomycetes</taxon>
        <taxon>Dothideomycetes incertae sedis</taxon>
        <taxon>Cryomyces</taxon>
    </lineage>
</organism>
<feature type="region of interest" description="Disordered" evidence="5">
    <location>
        <begin position="25"/>
        <end position="62"/>
    </location>
</feature>
<evidence type="ECO:0000256" key="2">
    <source>
        <dbReference type="ARBA" id="ARBA00022692"/>
    </source>
</evidence>
<feature type="compositionally biased region" description="Polar residues" evidence="5">
    <location>
        <begin position="74"/>
        <end position="91"/>
    </location>
</feature>
<keyword evidence="3 6" id="KW-1133">Transmembrane helix</keyword>
<feature type="transmembrane region" description="Helical" evidence="6">
    <location>
        <begin position="844"/>
        <end position="862"/>
    </location>
</feature>
<feature type="region of interest" description="Disordered" evidence="5">
    <location>
        <begin position="74"/>
        <end position="142"/>
    </location>
</feature>
<evidence type="ECO:0000256" key="6">
    <source>
        <dbReference type="SAM" id="Phobius"/>
    </source>
</evidence>
<dbReference type="OrthoDB" id="4202871at2759"/>
<keyword evidence="2 6" id="KW-0812">Transmembrane</keyword>
<accession>A0A4U0W2S7</accession>
<dbReference type="GO" id="GO:0015165">
    <property type="term" value="F:pyrimidine nucleotide-sugar transmembrane transporter activity"/>
    <property type="evidence" value="ECO:0007669"/>
    <property type="project" value="InterPro"/>
</dbReference>
<keyword evidence="4 6" id="KW-0472">Membrane</keyword>
<feature type="transmembrane region" description="Helical" evidence="6">
    <location>
        <begin position="882"/>
        <end position="902"/>
    </location>
</feature>
<dbReference type="NCBIfam" id="TIGR00803">
    <property type="entry name" value="nst"/>
    <property type="match status" value="2"/>
</dbReference>